<feature type="transmembrane region" description="Helical" evidence="6">
    <location>
        <begin position="476"/>
        <end position="496"/>
    </location>
</feature>
<keyword evidence="9" id="KW-1185">Reference proteome</keyword>
<organism evidence="8 9">
    <name type="scientific">Angomonas deanei</name>
    <dbReference type="NCBI Taxonomy" id="59799"/>
    <lineage>
        <taxon>Eukaryota</taxon>
        <taxon>Discoba</taxon>
        <taxon>Euglenozoa</taxon>
        <taxon>Kinetoplastea</taxon>
        <taxon>Metakinetoplastina</taxon>
        <taxon>Trypanosomatida</taxon>
        <taxon>Trypanosomatidae</taxon>
        <taxon>Strigomonadinae</taxon>
        <taxon>Angomonas</taxon>
    </lineage>
</organism>
<dbReference type="InterPro" id="IPR013057">
    <property type="entry name" value="AA_transpt_TM"/>
</dbReference>
<evidence type="ECO:0000256" key="6">
    <source>
        <dbReference type="SAM" id="Phobius"/>
    </source>
</evidence>
<feature type="transmembrane region" description="Helical" evidence="6">
    <location>
        <begin position="91"/>
        <end position="110"/>
    </location>
</feature>
<gene>
    <name evidence="8" type="ORF">ADEAN_000518000</name>
</gene>
<dbReference type="Proteomes" id="UP000515908">
    <property type="component" value="Chromosome 09"/>
</dbReference>
<dbReference type="GO" id="GO:0016020">
    <property type="term" value="C:membrane"/>
    <property type="evidence" value="ECO:0007669"/>
    <property type="project" value="UniProtKB-SubCell"/>
</dbReference>
<feature type="transmembrane region" description="Helical" evidence="6">
    <location>
        <begin position="12"/>
        <end position="33"/>
    </location>
</feature>
<reference evidence="8 9" key="1">
    <citation type="submission" date="2020-08" db="EMBL/GenBank/DDBJ databases">
        <authorList>
            <person name="Newling K."/>
            <person name="Davey J."/>
            <person name="Forrester S."/>
        </authorList>
    </citation>
    <scope>NUCLEOTIDE SEQUENCE [LARGE SCALE GENOMIC DNA]</scope>
    <source>
        <strain evidence="9">Crithidia deanei Carvalho (ATCC PRA-265)</strain>
    </source>
</reference>
<proteinExistence type="predicted"/>
<evidence type="ECO:0000259" key="7">
    <source>
        <dbReference type="Pfam" id="PF01490"/>
    </source>
</evidence>
<evidence type="ECO:0000256" key="3">
    <source>
        <dbReference type="ARBA" id="ARBA00022989"/>
    </source>
</evidence>
<dbReference type="VEuPathDB" id="TriTrypDB:ADEAN_000518000"/>
<accession>A0A7G2CD00</accession>
<dbReference type="EMBL" id="LR877153">
    <property type="protein sequence ID" value="CAD2217700.1"/>
    <property type="molecule type" value="Genomic_DNA"/>
</dbReference>
<name>A0A7G2CD00_9TRYP</name>
<sequence>MVFCVKSGSVTGAALSLAVTTMGAGILTLPSAYSNAAVFPATILLFFVAYLTVVSVDFIVLAIEKLGLNSYEEITETLCGPVALEIIRYMLLVYNIGSAIGYLVVLGDVFEPLTYYTMNSPYFHALRTSKHILLLFWLVVVLPMTCVPTLGALHHTSFLAITATMFISFLIVFRYFVPNTVVEAEGVGALAPNNNSVPLWWHGKHPFLALPIIMFSFDCQSLVFQVYASLSVMTRYNMRKVAVLSLIVSGGIHAAVGLFGYLSNTDDVRENIISNYNPTTDRLFLVGYVFYAIPICLAYVLMLFPIRDSLFILWYGYSSASIATHVPRKEDYTAIVQQEEAVEREIQQYYERHPELDPPFGLTGVVLLDFYREAVRAKEAASETEQKDDEREKENDERNAVYKSYGATDEESGSPHSDQSYVQEEEREEQLEKLVEMKKQVNPYETISYRDHLLVTITLNIVCILGALLLPGIVSIVAFLGGLCSSSLCFTFPAIYRYQLHRNGLAPLRWVQEEGHRQPGWYVPPRGTTLAALPRQRQ</sequence>
<keyword evidence="4 6" id="KW-0472">Membrane</keyword>
<evidence type="ECO:0000256" key="4">
    <source>
        <dbReference type="ARBA" id="ARBA00023136"/>
    </source>
</evidence>
<keyword evidence="2 6" id="KW-0812">Transmembrane</keyword>
<feature type="compositionally biased region" description="Basic and acidic residues" evidence="5">
    <location>
        <begin position="379"/>
        <end position="400"/>
    </location>
</feature>
<feature type="transmembrane region" description="Helical" evidence="6">
    <location>
        <begin position="158"/>
        <end position="177"/>
    </location>
</feature>
<dbReference type="AlphaFoldDB" id="A0A7G2CD00"/>
<protein>
    <submittedName>
        <fullName evidence="8">Transmembrane amino acid transporter protein, putative</fullName>
    </submittedName>
</protein>
<evidence type="ECO:0000313" key="9">
    <source>
        <dbReference type="Proteomes" id="UP000515908"/>
    </source>
</evidence>
<evidence type="ECO:0000256" key="2">
    <source>
        <dbReference type="ARBA" id="ARBA00022692"/>
    </source>
</evidence>
<feature type="domain" description="Amino acid transporter transmembrane" evidence="7">
    <location>
        <begin position="7"/>
        <end position="511"/>
    </location>
</feature>
<feature type="transmembrane region" description="Helical" evidence="6">
    <location>
        <begin position="283"/>
        <end position="304"/>
    </location>
</feature>
<dbReference type="Pfam" id="PF01490">
    <property type="entry name" value="Aa_trans"/>
    <property type="match status" value="1"/>
</dbReference>
<feature type="transmembrane region" description="Helical" evidence="6">
    <location>
        <begin position="39"/>
        <end position="63"/>
    </location>
</feature>
<feature type="region of interest" description="Disordered" evidence="5">
    <location>
        <begin position="379"/>
        <end position="427"/>
    </location>
</feature>
<keyword evidence="3 6" id="KW-1133">Transmembrane helix</keyword>
<dbReference type="GO" id="GO:0005737">
    <property type="term" value="C:cytoplasm"/>
    <property type="evidence" value="ECO:0007669"/>
    <property type="project" value="TreeGrafter"/>
</dbReference>
<evidence type="ECO:0000313" key="8">
    <source>
        <dbReference type="EMBL" id="CAD2217700.1"/>
    </source>
</evidence>
<dbReference type="PANTHER" id="PTHR22950">
    <property type="entry name" value="AMINO ACID TRANSPORTER"/>
    <property type="match status" value="1"/>
</dbReference>
<feature type="transmembrane region" description="Helical" evidence="6">
    <location>
        <begin position="242"/>
        <end position="263"/>
    </location>
</feature>
<feature type="transmembrane region" description="Helical" evidence="6">
    <location>
        <begin position="453"/>
        <end position="470"/>
    </location>
</feature>
<comment type="subcellular location">
    <subcellularLocation>
        <location evidence="1">Membrane</location>
        <topology evidence="1">Multi-pass membrane protein</topology>
    </subcellularLocation>
</comment>
<dbReference type="OrthoDB" id="28208at2759"/>
<dbReference type="PANTHER" id="PTHR22950:SF649">
    <property type="entry name" value="ACID TRANSPORTER, PUTATIVE-RELATED"/>
    <property type="match status" value="1"/>
</dbReference>
<dbReference type="GO" id="GO:0015179">
    <property type="term" value="F:L-amino acid transmembrane transporter activity"/>
    <property type="evidence" value="ECO:0007669"/>
    <property type="project" value="TreeGrafter"/>
</dbReference>
<evidence type="ECO:0000256" key="1">
    <source>
        <dbReference type="ARBA" id="ARBA00004141"/>
    </source>
</evidence>
<feature type="transmembrane region" description="Helical" evidence="6">
    <location>
        <begin position="207"/>
        <end position="230"/>
    </location>
</feature>
<feature type="transmembrane region" description="Helical" evidence="6">
    <location>
        <begin position="130"/>
        <end position="151"/>
    </location>
</feature>
<evidence type="ECO:0000256" key="5">
    <source>
        <dbReference type="SAM" id="MobiDB-lite"/>
    </source>
</evidence>